<reference evidence="3" key="1">
    <citation type="submission" date="2018-05" db="EMBL/GenBank/DDBJ databases">
        <authorList>
            <person name="Cea G.-C."/>
            <person name="William W."/>
        </authorList>
    </citation>
    <scope>NUCLEOTIDE SEQUENCE [LARGE SCALE GENOMIC DNA]</scope>
    <source>
        <strain evidence="3">DB21MT 5</strain>
    </source>
</reference>
<evidence type="ECO:0000313" key="3">
    <source>
        <dbReference type="Proteomes" id="UP000250163"/>
    </source>
</evidence>
<keyword evidence="3" id="KW-1185">Reference proteome</keyword>
<organism evidence="2 3">
    <name type="scientific">Moritella yayanosii</name>
    <dbReference type="NCBI Taxonomy" id="69539"/>
    <lineage>
        <taxon>Bacteria</taxon>
        <taxon>Pseudomonadati</taxon>
        <taxon>Pseudomonadota</taxon>
        <taxon>Gammaproteobacteria</taxon>
        <taxon>Alteromonadales</taxon>
        <taxon>Moritellaceae</taxon>
        <taxon>Moritella</taxon>
    </lineage>
</organism>
<dbReference type="KEGG" id="mya:MORIYA_2238"/>
<feature type="domain" description="Transposase IS4 N-terminal" evidence="1">
    <location>
        <begin position="1"/>
        <end position="66"/>
    </location>
</feature>
<evidence type="ECO:0000313" key="2">
    <source>
        <dbReference type="EMBL" id="SQD78716.1"/>
    </source>
</evidence>
<evidence type="ECO:0000259" key="1">
    <source>
        <dbReference type="Pfam" id="PF13006"/>
    </source>
</evidence>
<gene>
    <name evidence="2" type="ORF">MORIYA_2238</name>
</gene>
<dbReference type="InterPro" id="IPR024473">
    <property type="entry name" value="Transposases_IS4_N"/>
</dbReference>
<dbReference type="Proteomes" id="UP000250163">
    <property type="component" value="Chromosome MORIYA"/>
</dbReference>
<dbReference type="Pfam" id="PF13006">
    <property type="entry name" value="Nterm_IS4"/>
    <property type="match status" value="1"/>
</dbReference>
<name>A0A330LR93_9GAMM</name>
<accession>A0A330LR93</accession>
<protein>
    <recommendedName>
        <fullName evidence="1">Transposase IS4 N-terminal domain-containing protein</fullName>
    </recommendedName>
</protein>
<dbReference type="EMBL" id="LS483250">
    <property type="protein sequence ID" value="SQD78716.1"/>
    <property type="molecule type" value="Genomic_DNA"/>
</dbReference>
<sequence length="76" mass="8514">MPIELINEAYSLTDTVTLRKRKLTLESMVWLLVGMALYNDKSMPDIVNQLDIVDRTGKAFVAPSAFALNVSLKNDN</sequence>
<proteinExistence type="predicted"/>
<dbReference type="AlphaFoldDB" id="A0A330LR93"/>